<evidence type="ECO:0000313" key="3">
    <source>
        <dbReference type="Proteomes" id="UP000648187"/>
    </source>
</evidence>
<reference evidence="2" key="1">
    <citation type="submission" date="2020-08" db="EMBL/GenBank/DDBJ databases">
        <title>Spodoptera exigua strain:BAW_Kor-Di-RS1 Genome sequencing and assembly.</title>
        <authorList>
            <person name="Kim J."/>
            <person name="Nam H.Y."/>
            <person name="Kwon M."/>
            <person name="Choi J.H."/>
            <person name="Cho S.R."/>
            <person name="Kim G.-H."/>
        </authorList>
    </citation>
    <scope>NUCLEOTIDE SEQUENCE</scope>
    <source>
        <strain evidence="2">BAW_Kor-Di-RS1</strain>
        <tissue evidence="2">Whole-body</tissue>
    </source>
</reference>
<protein>
    <submittedName>
        <fullName evidence="2">Uncharacterized protein</fullName>
    </submittedName>
</protein>
<evidence type="ECO:0000256" key="1">
    <source>
        <dbReference type="SAM" id="SignalP"/>
    </source>
</evidence>
<dbReference type="EMBL" id="JACKWZ010000006">
    <property type="protein sequence ID" value="KAF9423858.1"/>
    <property type="molecule type" value="Genomic_DNA"/>
</dbReference>
<sequence length="104" mass="11878">MAFKLFTLFTLCVILHMVFSLPIGVENKSPVSAQDEALDLSKSVAPSEHLYVKLSVVDHSKMDVLKRIKRNVIGDEKCPEGQRLFMNECVTQEKYDEMMGEDKR</sequence>
<gene>
    <name evidence="2" type="ORF">HW555_000916</name>
</gene>
<keyword evidence="1" id="KW-0732">Signal</keyword>
<keyword evidence="3" id="KW-1185">Reference proteome</keyword>
<evidence type="ECO:0000313" key="2">
    <source>
        <dbReference type="EMBL" id="KAF9423858.1"/>
    </source>
</evidence>
<comment type="caution">
    <text evidence="2">The sequence shown here is derived from an EMBL/GenBank/DDBJ whole genome shotgun (WGS) entry which is preliminary data.</text>
</comment>
<name>A0A835GTU7_SPOEX</name>
<feature type="chain" id="PRO_5032577505" evidence="1">
    <location>
        <begin position="21"/>
        <end position="104"/>
    </location>
</feature>
<proteinExistence type="predicted"/>
<accession>A0A835GTU7</accession>
<dbReference type="AlphaFoldDB" id="A0A835GTU7"/>
<organism evidence="2 3">
    <name type="scientific">Spodoptera exigua</name>
    <name type="common">Beet armyworm</name>
    <name type="synonym">Noctua fulgens</name>
    <dbReference type="NCBI Taxonomy" id="7107"/>
    <lineage>
        <taxon>Eukaryota</taxon>
        <taxon>Metazoa</taxon>
        <taxon>Ecdysozoa</taxon>
        <taxon>Arthropoda</taxon>
        <taxon>Hexapoda</taxon>
        <taxon>Insecta</taxon>
        <taxon>Pterygota</taxon>
        <taxon>Neoptera</taxon>
        <taxon>Endopterygota</taxon>
        <taxon>Lepidoptera</taxon>
        <taxon>Glossata</taxon>
        <taxon>Ditrysia</taxon>
        <taxon>Noctuoidea</taxon>
        <taxon>Noctuidae</taxon>
        <taxon>Amphipyrinae</taxon>
        <taxon>Spodoptera</taxon>
    </lineage>
</organism>
<dbReference type="Proteomes" id="UP000648187">
    <property type="component" value="Unassembled WGS sequence"/>
</dbReference>
<feature type="signal peptide" evidence="1">
    <location>
        <begin position="1"/>
        <end position="20"/>
    </location>
</feature>